<dbReference type="AlphaFoldDB" id="A0A7I8J9L4"/>
<feature type="compositionally biased region" description="Basic and acidic residues" evidence="1">
    <location>
        <begin position="446"/>
        <end position="457"/>
    </location>
</feature>
<dbReference type="EMBL" id="CACRZD030000009">
    <property type="protein sequence ID" value="CAA6666142.1"/>
    <property type="molecule type" value="Genomic_DNA"/>
</dbReference>
<accession>A0A7I8J9L4</accession>
<protein>
    <submittedName>
        <fullName evidence="2">Uncharacterized protein</fullName>
    </submittedName>
</protein>
<keyword evidence="3" id="KW-1185">Reference proteome</keyword>
<sequence>MEGSPSRVPISLRRFHLDSGTYRAVLRLLAHCVQAQPHAPLASPRLSPSRAAHGGTVAPPESESAWAPLKVPPSWTRLLERAIAGGGREGEQWARRPPGERKLEQKEEADRGVRDSDGLTHTPSPEDVELLGFSEVSPLLDASELGEDSRETRVVDESGCQKFCPASAQSRDSCSEKEQCMIEQIEIHGSSLSSMGGSGLREFSEEKNASSLSAIDENEMEEGEIPGEVGVSDSSSDLESHLAADDGMLPENRVQRIITPRTAEISHTLGAFMTQGASASTYHTKETTCSTAVNLISQPSVWQGSATEKEKEWQSIKGRYWENQEKFGSTAQYHGTPRIVKADEWCYHEVSVCEHTISSSFSSAKCMHKVSGEDKERPLTESRKRRKRGICANFSHDMMPIKKHAFEVPCHNYASEGRCNRGENLPTGELPSASAPGETGSLRASSCKDSDRADKSKQPVSPAKGVCFLSFGQLHGSIHAQRHEESPPEKSPLRAEKIRSDESLRSEAAGNDASRILRSFCSVGSLRASIHPASWNMGLGFPLIYLSPRYYHLYP</sequence>
<evidence type="ECO:0000256" key="1">
    <source>
        <dbReference type="SAM" id="MobiDB-lite"/>
    </source>
</evidence>
<proteinExistence type="predicted"/>
<feature type="compositionally biased region" description="Basic and acidic residues" evidence="1">
    <location>
        <begin position="481"/>
        <end position="505"/>
    </location>
</feature>
<dbReference type="Proteomes" id="UP001189122">
    <property type="component" value="Unassembled WGS sequence"/>
</dbReference>
<gene>
    <name evidence="2" type="ORF">SI7747_09012531</name>
</gene>
<feature type="region of interest" description="Disordered" evidence="1">
    <location>
        <begin position="478"/>
        <end position="508"/>
    </location>
</feature>
<feature type="region of interest" description="Disordered" evidence="1">
    <location>
        <begin position="86"/>
        <end position="131"/>
    </location>
</feature>
<feature type="compositionally biased region" description="Basic and acidic residues" evidence="1">
    <location>
        <begin position="88"/>
        <end position="118"/>
    </location>
</feature>
<organism evidence="2">
    <name type="scientific">Spirodela intermedia</name>
    <name type="common">Intermediate duckweed</name>
    <dbReference type="NCBI Taxonomy" id="51605"/>
    <lineage>
        <taxon>Eukaryota</taxon>
        <taxon>Viridiplantae</taxon>
        <taxon>Streptophyta</taxon>
        <taxon>Embryophyta</taxon>
        <taxon>Tracheophyta</taxon>
        <taxon>Spermatophyta</taxon>
        <taxon>Magnoliopsida</taxon>
        <taxon>Liliopsida</taxon>
        <taxon>Araceae</taxon>
        <taxon>Lemnoideae</taxon>
        <taxon>Spirodela</taxon>
    </lineage>
</organism>
<name>A0A7I8J9L4_SPIIN</name>
<reference evidence="2 3" key="1">
    <citation type="submission" date="2019-12" db="EMBL/GenBank/DDBJ databases">
        <authorList>
            <person name="Scholz U."/>
            <person name="Mascher M."/>
            <person name="Fiebig A."/>
        </authorList>
    </citation>
    <scope>NUCLEOTIDE SEQUENCE</scope>
</reference>
<feature type="region of interest" description="Disordered" evidence="1">
    <location>
        <begin position="423"/>
        <end position="461"/>
    </location>
</feature>
<evidence type="ECO:0000313" key="2">
    <source>
        <dbReference type="EMBL" id="CAA2626845.1"/>
    </source>
</evidence>
<evidence type="ECO:0000313" key="3">
    <source>
        <dbReference type="Proteomes" id="UP001189122"/>
    </source>
</evidence>
<dbReference type="EMBL" id="LR743596">
    <property type="protein sequence ID" value="CAA2626845.1"/>
    <property type="molecule type" value="Genomic_DNA"/>
</dbReference>
<feature type="region of interest" description="Disordered" evidence="1">
    <location>
        <begin position="40"/>
        <end position="68"/>
    </location>
</feature>